<keyword evidence="3" id="KW-1185">Reference proteome</keyword>
<evidence type="ECO:0000313" key="2">
    <source>
        <dbReference type="EMBL" id="GBR15348.1"/>
    </source>
</evidence>
<protein>
    <submittedName>
        <fullName evidence="2">Uncharacterized protein</fullName>
    </submittedName>
</protein>
<name>A0ABQ0QE82_9PROT</name>
<gene>
    <name evidence="2" type="ORF">AA0228_2489</name>
</gene>
<reference evidence="2" key="1">
    <citation type="submission" date="2013-04" db="EMBL/GenBank/DDBJ databases">
        <title>The genome sequencing project of 58 acetic acid bacteria.</title>
        <authorList>
            <person name="Okamoto-Kainuma A."/>
            <person name="Ishikawa M."/>
            <person name="Umino S."/>
            <person name="Koizumi Y."/>
            <person name="Shiwa Y."/>
            <person name="Yoshikawa H."/>
            <person name="Matsutani M."/>
            <person name="Matsushita K."/>
        </authorList>
    </citation>
    <scope>NUCLEOTIDE SEQUENCE</scope>
    <source>
        <strain evidence="2">NRIC 0228</strain>
    </source>
</reference>
<sequence>MGETPDDTMTFQDVLVRLKGRIGRTKLREHLSRVREFHGGPTHRRWGSRIIFYPADYSRLLLSLECPSKSTSAPIQKRSMSVEPSKDRAFTKAQELLTQGRRKSTAPNGRQNSGKKASTANAPL</sequence>
<dbReference type="EMBL" id="BAQW01000013">
    <property type="protein sequence ID" value="GBR15348.1"/>
    <property type="molecule type" value="Genomic_DNA"/>
</dbReference>
<feature type="region of interest" description="Disordered" evidence="1">
    <location>
        <begin position="68"/>
        <end position="124"/>
    </location>
</feature>
<dbReference type="Proteomes" id="UP001061070">
    <property type="component" value="Unassembled WGS sequence"/>
</dbReference>
<organism evidence="2 3">
    <name type="scientific">Gluconobacter frateurii NRIC 0228</name>
    <dbReference type="NCBI Taxonomy" id="1307946"/>
    <lineage>
        <taxon>Bacteria</taxon>
        <taxon>Pseudomonadati</taxon>
        <taxon>Pseudomonadota</taxon>
        <taxon>Alphaproteobacteria</taxon>
        <taxon>Acetobacterales</taxon>
        <taxon>Acetobacteraceae</taxon>
        <taxon>Gluconobacter</taxon>
    </lineage>
</organism>
<evidence type="ECO:0000256" key="1">
    <source>
        <dbReference type="SAM" id="MobiDB-lite"/>
    </source>
</evidence>
<evidence type="ECO:0000313" key="3">
    <source>
        <dbReference type="Proteomes" id="UP001061070"/>
    </source>
</evidence>
<comment type="caution">
    <text evidence="2">The sequence shown here is derived from an EMBL/GenBank/DDBJ whole genome shotgun (WGS) entry which is preliminary data.</text>
</comment>
<accession>A0ABQ0QE82</accession>
<feature type="compositionally biased region" description="Polar residues" evidence="1">
    <location>
        <begin position="105"/>
        <end position="124"/>
    </location>
</feature>
<proteinExistence type="predicted"/>